<accession>A0A1W1ZYR8</accession>
<sequence length="55" mass="5736">MIRSTFLLTALLTLPVAAQASRGPVDPPVALCPDTTGPTHPVPTECLTTFDAVCK</sequence>
<name>A0A1W1ZYR8_9RHOB</name>
<keyword evidence="3" id="KW-1185">Reference proteome</keyword>
<gene>
    <name evidence="2" type="ORF">SAMN06295998_102234</name>
</gene>
<keyword evidence="1" id="KW-0732">Signal</keyword>
<organism evidence="2 3">
    <name type="scientific">Primorskyibacter flagellatus</name>
    <dbReference type="NCBI Taxonomy" id="1387277"/>
    <lineage>
        <taxon>Bacteria</taxon>
        <taxon>Pseudomonadati</taxon>
        <taxon>Pseudomonadota</taxon>
        <taxon>Alphaproteobacteria</taxon>
        <taxon>Rhodobacterales</taxon>
        <taxon>Roseobacteraceae</taxon>
        <taxon>Primorskyibacter</taxon>
    </lineage>
</organism>
<protein>
    <recommendedName>
        <fullName evidence="4">Kazal-like domain-containing protein</fullName>
    </recommendedName>
</protein>
<evidence type="ECO:0000256" key="1">
    <source>
        <dbReference type="SAM" id="SignalP"/>
    </source>
</evidence>
<reference evidence="2" key="1">
    <citation type="submission" date="2017-04" db="EMBL/GenBank/DDBJ databases">
        <authorList>
            <person name="Afonso C.L."/>
            <person name="Miller P.J."/>
            <person name="Scott M.A."/>
            <person name="Spackman E."/>
            <person name="Goraichik I."/>
            <person name="Dimitrov K.M."/>
            <person name="Suarez D.L."/>
            <person name="Swayne D.E."/>
        </authorList>
    </citation>
    <scope>NUCLEOTIDE SEQUENCE [LARGE SCALE GENOMIC DNA]</scope>
    <source>
        <strain evidence="2">CGMCC 1.12644</strain>
    </source>
</reference>
<dbReference type="EMBL" id="FWYD01000002">
    <property type="protein sequence ID" value="SMC53208.1"/>
    <property type="molecule type" value="Genomic_DNA"/>
</dbReference>
<feature type="signal peptide" evidence="1">
    <location>
        <begin position="1"/>
        <end position="20"/>
    </location>
</feature>
<dbReference type="RefSeq" id="WP_179141422.1">
    <property type="nucleotide sequence ID" value="NZ_FWYD01000002.1"/>
</dbReference>
<feature type="chain" id="PRO_5012167409" description="Kazal-like domain-containing protein" evidence="1">
    <location>
        <begin position="21"/>
        <end position="55"/>
    </location>
</feature>
<dbReference type="STRING" id="1387277.SAMN06295998_102234"/>
<dbReference type="Proteomes" id="UP000192330">
    <property type="component" value="Unassembled WGS sequence"/>
</dbReference>
<evidence type="ECO:0000313" key="3">
    <source>
        <dbReference type="Proteomes" id="UP000192330"/>
    </source>
</evidence>
<dbReference type="AlphaFoldDB" id="A0A1W1ZYR8"/>
<evidence type="ECO:0000313" key="2">
    <source>
        <dbReference type="EMBL" id="SMC53208.1"/>
    </source>
</evidence>
<evidence type="ECO:0008006" key="4">
    <source>
        <dbReference type="Google" id="ProtNLM"/>
    </source>
</evidence>
<proteinExistence type="predicted"/>